<keyword evidence="1" id="KW-0732">Signal</keyword>
<dbReference type="OrthoDB" id="673795at2"/>
<dbReference type="EMBL" id="FWYB01000008">
    <property type="protein sequence ID" value="SMD01432.1"/>
    <property type="molecule type" value="Genomic_DNA"/>
</dbReference>
<dbReference type="STRING" id="475255.SAMN04488101_108175"/>
<dbReference type="AlphaFoldDB" id="A0A1W2DWG4"/>
<proteinExistence type="predicted"/>
<evidence type="ECO:0008006" key="4">
    <source>
        <dbReference type="Google" id="ProtNLM"/>
    </source>
</evidence>
<dbReference type="RefSeq" id="WP_084290268.1">
    <property type="nucleotide sequence ID" value="NZ_FWYB01000008.1"/>
</dbReference>
<accession>A0A1W2DWG4</accession>
<evidence type="ECO:0000313" key="2">
    <source>
        <dbReference type="EMBL" id="SMD01432.1"/>
    </source>
</evidence>
<organism evidence="2 3">
    <name type="scientific">Pedobacter nyackensis</name>
    <dbReference type="NCBI Taxonomy" id="475255"/>
    <lineage>
        <taxon>Bacteria</taxon>
        <taxon>Pseudomonadati</taxon>
        <taxon>Bacteroidota</taxon>
        <taxon>Sphingobacteriia</taxon>
        <taxon>Sphingobacteriales</taxon>
        <taxon>Sphingobacteriaceae</taxon>
        <taxon>Pedobacter</taxon>
    </lineage>
</organism>
<evidence type="ECO:0000313" key="3">
    <source>
        <dbReference type="Proteomes" id="UP000192678"/>
    </source>
</evidence>
<keyword evidence="3" id="KW-1185">Reference proteome</keyword>
<feature type="signal peptide" evidence="1">
    <location>
        <begin position="1"/>
        <end position="25"/>
    </location>
</feature>
<name>A0A1W2DWG4_9SPHI</name>
<protein>
    <recommendedName>
        <fullName evidence="4">TerB family tellurite resistance protein</fullName>
    </recommendedName>
</protein>
<feature type="chain" id="PRO_5012009269" description="TerB family tellurite resistance protein" evidence="1">
    <location>
        <begin position="26"/>
        <end position="216"/>
    </location>
</feature>
<gene>
    <name evidence="2" type="ORF">SAMN04488101_108175</name>
</gene>
<dbReference type="Proteomes" id="UP000192678">
    <property type="component" value="Unassembled WGS sequence"/>
</dbReference>
<evidence type="ECO:0000256" key="1">
    <source>
        <dbReference type="SAM" id="SignalP"/>
    </source>
</evidence>
<reference evidence="2 3" key="1">
    <citation type="submission" date="2017-04" db="EMBL/GenBank/DDBJ databases">
        <authorList>
            <person name="Afonso C.L."/>
            <person name="Miller P.J."/>
            <person name="Scott M.A."/>
            <person name="Spackman E."/>
            <person name="Goraichik I."/>
            <person name="Dimitrov K.M."/>
            <person name="Suarez D.L."/>
            <person name="Swayne D.E."/>
        </authorList>
    </citation>
    <scope>NUCLEOTIDE SEQUENCE [LARGE SCALE GENOMIC DNA]</scope>
    <source>
        <strain evidence="2 3">DSM 19625</strain>
    </source>
</reference>
<sequence>MKSSKLKLALCLFLGMMVMAPTLQAQTWSEWFSQKKTQKKYLLQQIAALQVYIGYAKKGYDIVGSGLQTVKDISNGEFKLHNSFISSLKQVSPAIRNDVRIAEIIALQISIVKAFGGIKNTPLLSADQLGYITLVYEEVIRDCFTDLEELLLVITSGKLEMKDDERLVRLNSIYENMLDKSTFTQSFCTEAVQLIRQRELERNEIDAMIRMFHFKE</sequence>